<dbReference type="Proteomes" id="UP000008291">
    <property type="component" value="Chromosome"/>
</dbReference>
<dbReference type="HOGENOM" id="CLU_020207_1_0_4"/>
<dbReference type="PANTHER" id="PTHR34698">
    <property type="entry name" value="5-OXOPROLINASE SUBUNIT B"/>
    <property type="match status" value="1"/>
</dbReference>
<dbReference type="Gene3D" id="3.30.1360.40">
    <property type="match status" value="1"/>
</dbReference>
<feature type="domain" description="Carboxyltransferase" evidence="4">
    <location>
        <begin position="56"/>
        <end position="246"/>
    </location>
</feature>
<dbReference type="KEGG" id="tbd:Tbd_2813"/>
<name>Q3SF50_THIDA</name>
<evidence type="ECO:0000256" key="3">
    <source>
        <dbReference type="ARBA" id="ARBA00022840"/>
    </source>
</evidence>
<keyword evidence="2" id="KW-0378">Hydrolase</keyword>
<dbReference type="InterPro" id="IPR010016">
    <property type="entry name" value="PxpB"/>
</dbReference>
<dbReference type="Gene3D" id="2.40.100.10">
    <property type="entry name" value="Cyclophilin-like"/>
    <property type="match status" value="1"/>
</dbReference>
<evidence type="ECO:0000313" key="5">
    <source>
        <dbReference type="EMBL" id="AAZ98766.1"/>
    </source>
</evidence>
<protein>
    <recommendedName>
        <fullName evidence="4">Carboxyltransferase domain-containing protein</fullName>
    </recommendedName>
</protein>
<gene>
    <name evidence="5" type="ordered locus">Tbd_2813</name>
</gene>
<dbReference type="GO" id="GO:0016787">
    <property type="term" value="F:hydrolase activity"/>
    <property type="evidence" value="ECO:0007669"/>
    <property type="project" value="UniProtKB-KW"/>
</dbReference>
<evidence type="ECO:0000256" key="1">
    <source>
        <dbReference type="ARBA" id="ARBA00022741"/>
    </source>
</evidence>
<dbReference type="EMBL" id="CP000116">
    <property type="protein sequence ID" value="AAZ98766.1"/>
    <property type="molecule type" value="Genomic_DNA"/>
</dbReference>
<dbReference type="GO" id="GO:0005524">
    <property type="term" value="F:ATP binding"/>
    <property type="evidence" value="ECO:0007669"/>
    <property type="project" value="UniProtKB-KW"/>
</dbReference>
<dbReference type="SMART" id="SM00796">
    <property type="entry name" value="AHS1"/>
    <property type="match status" value="1"/>
</dbReference>
<sequence>MCRACAFPHEIPLSTRYRDPRSSIANYSPLIRNASMQLRPAPASSGQHVSPEPPPLCWRWVGERGLLVATGAATLARYALLSAGAFDEVEDIVPADESVLVILRRGATISPDLRRALTAPLVEQQAIAGTRHEILAEYGGEAGPDLAAVAARAGLDAATYVRIHAAAEHAVVFLGFQPGFAYLRGVPSALHAPRRSTPRREVAAGSIAVGGAYTGIYPASGPGGWNIIGRTRAVLFDPQRETPCLLAPGDRVVFVPA</sequence>
<dbReference type="Pfam" id="PF02682">
    <property type="entry name" value="CT_C_D"/>
    <property type="match status" value="1"/>
</dbReference>
<dbReference type="AlphaFoldDB" id="Q3SF50"/>
<reference evidence="5 6" key="1">
    <citation type="journal article" date="2006" name="J. Bacteriol.">
        <title>The genome sequence of the obligately chemolithoautotrophic, facultatively anaerobic bacterium Thiobacillus denitrificans.</title>
        <authorList>
            <person name="Beller H.R."/>
            <person name="Chain P.S."/>
            <person name="Letain T.E."/>
            <person name="Chakicherla A."/>
            <person name="Larimer F.W."/>
            <person name="Richardson P.M."/>
            <person name="Coleman M.A."/>
            <person name="Wood A.P."/>
            <person name="Kelly D.P."/>
        </authorList>
    </citation>
    <scope>NUCLEOTIDE SEQUENCE [LARGE SCALE GENOMIC DNA]</scope>
    <source>
        <strain evidence="5 6">ATCC 25259</strain>
    </source>
</reference>
<keyword evidence="6" id="KW-1185">Reference proteome</keyword>
<dbReference type="SUPFAM" id="SSF50891">
    <property type="entry name" value="Cyclophilin-like"/>
    <property type="match status" value="1"/>
</dbReference>
<proteinExistence type="predicted"/>
<evidence type="ECO:0000256" key="2">
    <source>
        <dbReference type="ARBA" id="ARBA00022801"/>
    </source>
</evidence>
<dbReference type="InterPro" id="IPR029000">
    <property type="entry name" value="Cyclophilin-like_dom_sf"/>
</dbReference>
<keyword evidence="3" id="KW-0067">ATP-binding</keyword>
<evidence type="ECO:0000313" key="6">
    <source>
        <dbReference type="Proteomes" id="UP000008291"/>
    </source>
</evidence>
<organism evidence="5 6">
    <name type="scientific">Thiobacillus denitrificans (strain ATCC 25259 / T1)</name>
    <dbReference type="NCBI Taxonomy" id="292415"/>
    <lineage>
        <taxon>Bacteria</taxon>
        <taxon>Pseudomonadati</taxon>
        <taxon>Pseudomonadota</taxon>
        <taxon>Betaproteobacteria</taxon>
        <taxon>Nitrosomonadales</taxon>
        <taxon>Thiobacillaceae</taxon>
        <taxon>Thiobacillus</taxon>
    </lineage>
</organism>
<dbReference type="eggNOG" id="COG2049">
    <property type="taxonomic scope" value="Bacteria"/>
</dbReference>
<dbReference type="InterPro" id="IPR003833">
    <property type="entry name" value="CT_C_D"/>
</dbReference>
<accession>Q3SF50</accession>
<dbReference type="NCBIfam" id="TIGR00370">
    <property type="entry name" value="5-oxoprolinase subunit PxpB"/>
    <property type="match status" value="1"/>
</dbReference>
<dbReference type="STRING" id="292415.Tbd_2813"/>
<dbReference type="PANTHER" id="PTHR34698:SF2">
    <property type="entry name" value="5-OXOPROLINASE SUBUNIT B"/>
    <property type="match status" value="1"/>
</dbReference>
<evidence type="ECO:0000259" key="4">
    <source>
        <dbReference type="SMART" id="SM00796"/>
    </source>
</evidence>
<keyword evidence="1" id="KW-0547">Nucleotide-binding</keyword>